<keyword evidence="2" id="KW-1185">Reference proteome</keyword>
<evidence type="ECO:0000313" key="1">
    <source>
        <dbReference type="EMBL" id="MFM9329898.1"/>
    </source>
</evidence>
<sequence>MSRINYSLHKDVIAVIEYGSYARGDSDERSDYDLFILIRQISDKKIIRLKEWVGNQLENIKYELAVYDEQTFELMLKHGSLFLWHLKLEGKLIFHRNNISINTLFEGLEKFKGSVEDMFLYHRLYKSVLTSVKSYGVNLFDLSMLSILIRNSLIVFCYNKNNPQFGRKTVFDTALKISGHCLPISESTYNRLIDSRLLYSRGENDNLEKMPNADEFEVIANEVQQLIFFVLNSLGVKTYLDRVKAIVKNKIDRDLYTSYEIQTEFERDLYISLLHLCRVSDYSLLGLEKKHQEAFQRRCKELDIYGDVILGFKIFNSFQVLKKDTTTYGGESNIFKYSYPDGKGIERLKKIVDFIEKNKVTKHIKKIKLLRINIMVDVLLDFLNSMVNKDLGNFIQDIERYSEIIKNRNSQIEIH</sequence>
<dbReference type="Proteomes" id="UP001631969">
    <property type="component" value="Unassembled WGS sequence"/>
</dbReference>
<gene>
    <name evidence="1" type="ORF">ACI1P1_16505</name>
</gene>
<name>A0ACC7NYR2_9BACL</name>
<organism evidence="1 2">
    <name type="scientific">Paenibacillus mesotrionivorans</name>
    <dbReference type="NCBI Taxonomy" id="3160968"/>
    <lineage>
        <taxon>Bacteria</taxon>
        <taxon>Bacillati</taxon>
        <taxon>Bacillota</taxon>
        <taxon>Bacilli</taxon>
        <taxon>Bacillales</taxon>
        <taxon>Paenibacillaceae</taxon>
        <taxon>Paenibacillus</taxon>
    </lineage>
</organism>
<comment type="caution">
    <text evidence="1">The sequence shown here is derived from an EMBL/GenBank/DDBJ whole genome shotgun (WGS) entry which is preliminary data.</text>
</comment>
<reference evidence="1" key="1">
    <citation type="submission" date="2024-12" db="EMBL/GenBank/DDBJ databases">
        <authorList>
            <person name="Wu N."/>
        </authorList>
    </citation>
    <scope>NUCLEOTIDE SEQUENCE</scope>
    <source>
        <strain evidence="1">P15</strain>
    </source>
</reference>
<accession>A0ACC7NYR2</accession>
<protein>
    <submittedName>
        <fullName evidence="1">Nucleotidyltransferase domain-containing protein</fullName>
    </submittedName>
</protein>
<dbReference type="EMBL" id="JBJURJ010000010">
    <property type="protein sequence ID" value="MFM9329898.1"/>
    <property type="molecule type" value="Genomic_DNA"/>
</dbReference>
<proteinExistence type="predicted"/>
<evidence type="ECO:0000313" key="2">
    <source>
        <dbReference type="Proteomes" id="UP001631969"/>
    </source>
</evidence>